<sequence length="289" mass="32134">MTYNVSVGNWTSSVQDFVKGKSSASYVIDGIDPAVGCYKEFTATYQCGNNPDIKTINIPGEAGLKTAFFDCTGENNKCKDFRLTLGDDGNLVLTDSENKQVWTSNTSKTGLALDEFSAKNSKYGRNYLLADEVLNLGEFMGSPSGNCYLIMDKTPEGNGLQLNYSVLNCDDTQFGNDDSANGLFSLAKSAYNELIATENKMKPKMKILSDTIPVEDNTFIRKTSQLKENIKDYMGYRLARPSVQKHIQQLSAMDEDADLFLTRFKYRRMVWLTLVVLIILGGIKIAKNN</sequence>
<organism evidence="2">
    <name type="scientific">viral metagenome</name>
    <dbReference type="NCBI Taxonomy" id="1070528"/>
    <lineage>
        <taxon>unclassified sequences</taxon>
        <taxon>metagenomes</taxon>
        <taxon>organismal metagenomes</taxon>
    </lineage>
</organism>
<accession>A0A6C0IIW6</accession>
<keyword evidence="1" id="KW-1133">Transmembrane helix</keyword>
<keyword evidence="1" id="KW-0472">Membrane</keyword>
<dbReference type="InterPro" id="IPR036426">
    <property type="entry name" value="Bulb-type_lectin_dom_sf"/>
</dbReference>
<dbReference type="SUPFAM" id="SSF51110">
    <property type="entry name" value="alpha-D-mannose-specific plant lectins"/>
    <property type="match status" value="1"/>
</dbReference>
<dbReference type="Gene3D" id="2.90.10.10">
    <property type="entry name" value="Bulb-type lectin domain"/>
    <property type="match status" value="1"/>
</dbReference>
<evidence type="ECO:0008006" key="3">
    <source>
        <dbReference type="Google" id="ProtNLM"/>
    </source>
</evidence>
<reference evidence="2" key="1">
    <citation type="journal article" date="2020" name="Nature">
        <title>Giant virus diversity and host interactions through global metagenomics.</title>
        <authorList>
            <person name="Schulz F."/>
            <person name="Roux S."/>
            <person name="Paez-Espino D."/>
            <person name="Jungbluth S."/>
            <person name="Walsh D.A."/>
            <person name="Denef V.J."/>
            <person name="McMahon K.D."/>
            <person name="Konstantinidis K.T."/>
            <person name="Eloe-Fadrosh E.A."/>
            <person name="Kyrpides N.C."/>
            <person name="Woyke T."/>
        </authorList>
    </citation>
    <scope>NUCLEOTIDE SEQUENCE</scope>
    <source>
        <strain evidence="2">GVMAG-M-3300023184-89</strain>
    </source>
</reference>
<feature type="transmembrane region" description="Helical" evidence="1">
    <location>
        <begin position="269"/>
        <end position="286"/>
    </location>
</feature>
<evidence type="ECO:0000256" key="1">
    <source>
        <dbReference type="SAM" id="Phobius"/>
    </source>
</evidence>
<proteinExistence type="predicted"/>
<dbReference type="AlphaFoldDB" id="A0A6C0IIW6"/>
<keyword evidence="1" id="KW-0812">Transmembrane</keyword>
<dbReference type="EMBL" id="MN740194">
    <property type="protein sequence ID" value="QHT92739.1"/>
    <property type="molecule type" value="Genomic_DNA"/>
</dbReference>
<name>A0A6C0IIW6_9ZZZZ</name>
<evidence type="ECO:0000313" key="2">
    <source>
        <dbReference type="EMBL" id="QHT92739.1"/>
    </source>
</evidence>
<protein>
    <recommendedName>
        <fullName evidence="3">Bulb-type lectin domain-containing protein</fullName>
    </recommendedName>
</protein>